<keyword evidence="3" id="KW-0808">Transferase</keyword>
<dbReference type="CDD" id="cd00570">
    <property type="entry name" value="GST_N_family"/>
    <property type="match status" value="1"/>
</dbReference>
<sequence>MSLTLYYHPLSSYCHKVLIALYENATEFEKRIIDLTDDADRVELQSLWPLIKFPVISDHLRQRALPEATIIIEYLDHYYPGEQRLIPNDWEAALEVRLWDRFFDNYVHEPMQQIVGDRLHNANNDLSKQRSTLETAYAMLDHRMASRIWVAGQDFSLADCAATPALFYASTLVPFPDEFKHLRAYFDRLTRRPSIQRVIDEARPYFSLYPFADAIPKRFLQAPHIT</sequence>
<evidence type="ECO:0000259" key="2">
    <source>
        <dbReference type="PROSITE" id="PS50405"/>
    </source>
</evidence>
<dbReference type="PANTHER" id="PTHR44051">
    <property type="entry name" value="GLUTATHIONE S-TRANSFERASE-RELATED"/>
    <property type="match status" value="1"/>
</dbReference>
<dbReference type="Pfam" id="PF00043">
    <property type="entry name" value="GST_C"/>
    <property type="match status" value="1"/>
</dbReference>
<dbReference type="PATRIC" id="fig|1042209.11.peg.371"/>
<feature type="domain" description="GST N-terminal" evidence="1">
    <location>
        <begin position="1"/>
        <end position="83"/>
    </location>
</feature>
<dbReference type="Proteomes" id="UP000022611">
    <property type="component" value="Unassembled WGS sequence"/>
</dbReference>
<dbReference type="InterPro" id="IPR036282">
    <property type="entry name" value="Glutathione-S-Trfase_C_sf"/>
</dbReference>
<dbReference type="InterPro" id="IPR036249">
    <property type="entry name" value="Thioredoxin-like_sf"/>
</dbReference>
<gene>
    <name evidence="3" type="ORF">HK44_016125</name>
</gene>
<dbReference type="PROSITE" id="PS50404">
    <property type="entry name" value="GST_NTER"/>
    <property type="match status" value="1"/>
</dbReference>
<dbReference type="RefSeq" id="WP_019689709.1">
    <property type="nucleotide sequence ID" value="NZ_AFOY02000002.1"/>
</dbReference>
<dbReference type="EMBL" id="AFOY02000002">
    <property type="protein sequence ID" value="EXF96468.1"/>
    <property type="molecule type" value="Genomic_DNA"/>
</dbReference>
<dbReference type="PROSITE" id="PS50405">
    <property type="entry name" value="GST_CTER"/>
    <property type="match status" value="1"/>
</dbReference>
<dbReference type="SFLD" id="SFLDG00358">
    <property type="entry name" value="Main_(cytGST)"/>
    <property type="match status" value="1"/>
</dbReference>
<dbReference type="InterPro" id="IPR004046">
    <property type="entry name" value="GST_C"/>
</dbReference>
<feature type="domain" description="GST C-terminal" evidence="2">
    <location>
        <begin position="89"/>
        <end position="211"/>
    </location>
</feature>
<dbReference type="OrthoDB" id="9782992at2"/>
<organism evidence="3 4">
    <name type="scientific">Pseudomonas fluorescens HK44</name>
    <dbReference type="NCBI Taxonomy" id="1042209"/>
    <lineage>
        <taxon>Bacteria</taxon>
        <taxon>Pseudomonadati</taxon>
        <taxon>Pseudomonadota</taxon>
        <taxon>Gammaproteobacteria</taxon>
        <taxon>Pseudomonadales</taxon>
        <taxon>Pseudomonadaceae</taxon>
        <taxon>Pseudomonas</taxon>
    </lineage>
</organism>
<proteinExistence type="predicted"/>
<protein>
    <submittedName>
        <fullName evidence="3">Glutathione S-transferase</fullName>
    </submittedName>
</protein>
<dbReference type="InterPro" id="IPR004045">
    <property type="entry name" value="Glutathione_S-Trfase_N"/>
</dbReference>
<dbReference type="SUPFAM" id="SSF47616">
    <property type="entry name" value="GST C-terminal domain-like"/>
    <property type="match status" value="1"/>
</dbReference>
<evidence type="ECO:0000313" key="3">
    <source>
        <dbReference type="EMBL" id="EXF96468.1"/>
    </source>
</evidence>
<dbReference type="InterPro" id="IPR040079">
    <property type="entry name" value="Glutathione_S-Trfase"/>
</dbReference>
<evidence type="ECO:0000259" key="1">
    <source>
        <dbReference type="PROSITE" id="PS50404"/>
    </source>
</evidence>
<reference evidence="3 4" key="1">
    <citation type="journal article" date="2011" name="J. Bacteriol.">
        <title>Draft genome sequence of the polycyclic aromatic hydrocarbon-degrading, genetically engineered bioluminescent bioreporter Pseudomonas fluorescens HK44.</title>
        <authorList>
            <person name="Chauhan A."/>
            <person name="Layton A.C."/>
            <person name="Williams D.E."/>
            <person name="Smartt A.E."/>
            <person name="Ripp S."/>
            <person name="Karpinets T.V."/>
            <person name="Brown S.D."/>
            <person name="Sayler G.S."/>
        </authorList>
    </citation>
    <scope>NUCLEOTIDE SEQUENCE [LARGE SCALE GENOMIC DNA]</scope>
    <source>
        <strain evidence="3 4">HK44</strain>
    </source>
</reference>
<dbReference type="InterPro" id="IPR010987">
    <property type="entry name" value="Glutathione-S-Trfase_C-like"/>
</dbReference>
<dbReference type="Gene3D" id="1.20.1050.10">
    <property type="match status" value="1"/>
</dbReference>
<dbReference type="CDD" id="cd00299">
    <property type="entry name" value="GST_C_family"/>
    <property type="match status" value="1"/>
</dbReference>
<dbReference type="HOGENOM" id="CLU_011226_5_3_6"/>
<dbReference type="Pfam" id="PF13417">
    <property type="entry name" value="GST_N_3"/>
    <property type="match status" value="1"/>
</dbReference>
<dbReference type="PANTHER" id="PTHR44051:SF8">
    <property type="entry name" value="GLUTATHIONE S-TRANSFERASE GSTA"/>
    <property type="match status" value="1"/>
</dbReference>
<evidence type="ECO:0000313" key="4">
    <source>
        <dbReference type="Proteomes" id="UP000022611"/>
    </source>
</evidence>
<dbReference type="Gene3D" id="3.40.30.10">
    <property type="entry name" value="Glutaredoxin"/>
    <property type="match status" value="1"/>
</dbReference>
<dbReference type="AlphaFoldDB" id="A0A010T0M4"/>
<dbReference type="eggNOG" id="COG0625">
    <property type="taxonomic scope" value="Bacteria"/>
</dbReference>
<name>A0A010T0M4_PSEFL</name>
<comment type="caution">
    <text evidence="3">The sequence shown here is derived from an EMBL/GenBank/DDBJ whole genome shotgun (WGS) entry which is preliminary data.</text>
</comment>
<accession>A0A010T0M4</accession>
<dbReference type="SFLD" id="SFLDS00019">
    <property type="entry name" value="Glutathione_Transferase_(cytos"/>
    <property type="match status" value="1"/>
</dbReference>
<dbReference type="GO" id="GO:0016740">
    <property type="term" value="F:transferase activity"/>
    <property type="evidence" value="ECO:0007669"/>
    <property type="project" value="UniProtKB-KW"/>
</dbReference>
<dbReference type="SUPFAM" id="SSF52833">
    <property type="entry name" value="Thioredoxin-like"/>
    <property type="match status" value="1"/>
</dbReference>